<proteinExistence type="predicted"/>
<name>A0A9Q0M4X9_BLOTA</name>
<comment type="caution">
    <text evidence="2">The sequence shown here is derived from an EMBL/GenBank/DDBJ whole genome shotgun (WGS) entry which is preliminary data.</text>
</comment>
<evidence type="ECO:0000313" key="2">
    <source>
        <dbReference type="EMBL" id="KAJ6219004.1"/>
    </source>
</evidence>
<dbReference type="PANTHER" id="PTHR23325">
    <property type="entry name" value="SERUM RESPONSE FACTOR-BINDING"/>
    <property type="match status" value="1"/>
</dbReference>
<feature type="compositionally biased region" description="Acidic residues" evidence="1">
    <location>
        <begin position="317"/>
        <end position="336"/>
    </location>
</feature>
<feature type="compositionally biased region" description="Low complexity" evidence="1">
    <location>
        <begin position="383"/>
        <end position="392"/>
    </location>
</feature>
<dbReference type="AlphaFoldDB" id="A0A9Q0M4X9"/>
<dbReference type="InterPro" id="IPR037393">
    <property type="entry name" value="Bud22/SRFB1"/>
</dbReference>
<gene>
    <name evidence="2" type="ORF">RDWZM_004816</name>
</gene>
<evidence type="ECO:0008006" key="4">
    <source>
        <dbReference type="Google" id="ProtNLM"/>
    </source>
</evidence>
<dbReference type="Proteomes" id="UP001142055">
    <property type="component" value="Chromosome 2"/>
</dbReference>
<feature type="compositionally biased region" description="Basic and acidic residues" evidence="1">
    <location>
        <begin position="342"/>
        <end position="353"/>
    </location>
</feature>
<feature type="compositionally biased region" description="Acidic residues" evidence="1">
    <location>
        <begin position="232"/>
        <end position="276"/>
    </location>
</feature>
<dbReference type="GO" id="GO:0005634">
    <property type="term" value="C:nucleus"/>
    <property type="evidence" value="ECO:0007669"/>
    <property type="project" value="TreeGrafter"/>
</dbReference>
<organism evidence="2 3">
    <name type="scientific">Blomia tropicalis</name>
    <name type="common">Mite</name>
    <dbReference type="NCBI Taxonomy" id="40697"/>
    <lineage>
        <taxon>Eukaryota</taxon>
        <taxon>Metazoa</taxon>
        <taxon>Ecdysozoa</taxon>
        <taxon>Arthropoda</taxon>
        <taxon>Chelicerata</taxon>
        <taxon>Arachnida</taxon>
        <taxon>Acari</taxon>
        <taxon>Acariformes</taxon>
        <taxon>Sarcoptiformes</taxon>
        <taxon>Astigmata</taxon>
        <taxon>Glycyphagoidea</taxon>
        <taxon>Echimyopodidae</taxon>
        <taxon>Blomia</taxon>
    </lineage>
</organism>
<feature type="compositionally biased region" description="Gly residues" evidence="1">
    <location>
        <begin position="464"/>
        <end position="498"/>
    </location>
</feature>
<feature type="region of interest" description="Disordered" evidence="1">
    <location>
        <begin position="311"/>
        <end position="561"/>
    </location>
</feature>
<feature type="compositionally biased region" description="Gly residues" evidence="1">
    <location>
        <begin position="393"/>
        <end position="456"/>
    </location>
</feature>
<accession>A0A9Q0M4X9</accession>
<feature type="compositionally biased region" description="Acidic residues" evidence="1">
    <location>
        <begin position="354"/>
        <end position="379"/>
    </location>
</feature>
<dbReference type="EMBL" id="JAPWDV010000002">
    <property type="protein sequence ID" value="KAJ6219004.1"/>
    <property type="molecule type" value="Genomic_DNA"/>
</dbReference>
<dbReference type="GO" id="GO:0030490">
    <property type="term" value="P:maturation of SSU-rRNA"/>
    <property type="evidence" value="ECO:0007669"/>
    <property type="project" value="TreeGrafter"/>
</dbReference>
<reference evidence="2" key="1">
    <citation type="submission" date="2022-12" db="EMBL/GenBank/DDBJ databases">
        <title>Genome assemblies of Blomia tropicalis.</title>
        <authorList>
            <person name="Cui Y."/>
        </authorList>
    </citation>
    <scope>NUCLEOTIDE SEQUENCE</scope>
    <source>
        <tissue evidence="2">Adult mites</tissue>
    </source>
</reference>
<protein>
    <recommendedName>
        <fullName evidence="4">Serum response factor-binding protein 1</fullName>
    </recommendedName>
</protein>
<evidence type="ECO:0000313" key="3">
    <source>
        <dbReference type="Proteomes" id="UP001142055"/>
    </source>
</evidence>
<evidence type="ECO:0000256" key="1">
    <source>
        <dbReference type="SAM" id="MobiDB-lite"/>
    </source>
</evidence>
<dbReference type="PANTHER" id="PTHR23325:SF1">
    <property type="entry name" value="SERUM RESPONSE FACTOR-BINDING PROTEIN 1"/>
    <property type="match status" value="1"/>
</dbReference>
<keyword evidence="3" id="KW-1185">Reference proteome</keyword>
<feature type="region of interest" description="Disordered" evidence="1">
    <location>
        <begin position="226"/>
        <end position="296"/>
    </location>
</feature>
<dbReference type="GO" id="GO:0030686">
    <property type="term" value="C:90S preribosome"/>
    <property type="evidence" value="ECO:0007669"/>
    <property type="project" value="TreeGrafter"/>
</dbReference>
<sequence length="561" mass="61587">MDKALVNNQIVLMRKFVRLAQRKVRQRIARNVNKLKKKQSNKENSKLKENFNKKIDLQLHYLLCLKQLNVDHVSKQSLLKNVKDFHLMISNANTSPADRVLAMVCSGKGIQDAVTKFRDENPGCDQWLPVLLELWDQKNKKARKHSDGTSLKPIETKIVKNLSTNTKSSSNESQNVTRGFTVTPISSTSKSHSDVKVQNKGTSVIKRLDFSNNLAKNIDSISNASKLNENNIDSDDDDEEDDDSDDNEENDDDDDEEDDYDEGDEEEEEDEEDDEVLNLVDTKNGSVLDIDKETSDSIYYDAKNNIDSSAETLKLDVDEEQIGEEEEITSESEDNENGNQIKTKDPFFLKDNGDEMSGDEAEIVDDDDDEVEEMEDEETSTPSNRGGFSCRGNRGGRGGFGGRGNRGGRGGFGDRGNRGGSFGRGGFSGRGNRGGRGGFGDRGNRGGSFGRGGFGDRGNRRGSFGRGGFGDRGNRGGSFGRGGFGDRGGSFGRGGFGDRGNRGASFGRGGFGDRGRGGGHGRGGFQNQQNGNVHPSWQAKQAEKNKIDFSSTGQNKRIKFD</sequence>